<sequence length="141" mass="14479">MEGLNADPAHLIPCAQKGMGIQGEHEGYLKALVAVQDELQTAVTSPGGGQAIQAAMYSAWEKGKALSTSLQQILQELTDGANRIGISDEEIRAQIMAAAAEHGASALGADGTSSVSGDMTQTGTVNVDGTQQAVGKVNTLW</sequence>
<organism evidence="1 2">
    <name type="scientific">Nocardia amamiensis</name>
    <dbReference type="NCBI Taxonomy" id="404578"/>
    <lineage>
        <taxon>Bacteria</taxon>
        <taxon>Bacillati</taxon>
        <taxon>Actinomycetota</taxon>
        <taxon>Actinomycetes</taxon>
        <taxon>Mycobacteriales</taxon>
        <taxon>Nocardiaceae</taxon>
        <taxon>Nocardia</taxon>
    </lineage>
</organism>
<dbReference type="Proteomes" id="UP000702209">
    <property type="component" value="Unassembled WGS sequence"/>
</dbReference>
<accession>A0ABS0CWM8</accession>
<gene>
    <name evidence="1" type="ORF">IU459_23875</name>
</gene>
<evidence type="ECO:0008006" key="3">
    <source>
        <dbReference type="Google" id="ProtNLM"/>
    </source>
</evidence>
<comment type="caution">
    <text evidence="1">The sequence shown here is derived from an EMBL/GenBank/DDBJ whole genome shotgun (WGS) entry which is preliminary data.</text>
</comment>
<dbReference type="RefSeq" id="WP_195131803.1">
    <property type="nucleotide sequence ID" value="NZ_JADLQX010000019.1"/>
</dbReference>
<keyword evidence="2" id="KW-1185">Reference proteome</keyword>
<name>A0ABS0CWM8_9NOCA</name>
<evidence type="ECO:0000313" key="2">
    <source>
        <dbReference type="Proteomes" id="UP000702209"/>
    </source>
</evidence>
<proteinExistence type="predicted"/>
<reference evidence="1 2" key="1">
    <citation type="submission" date="2020-10" db="EMBL/GenBank/DDBJ databases">
        <title>Identification of Nocardia species via Next-generation sequencing and recognition of intraspecies genetic diversity.</title>
        <authorList>
            <person name="Li P."/>
            <person name="Li P."/>
            <person name="Lu B."/>
        </authorList>
    </citation>
    <scope>NUCLEOTIDE SEQUENCE [LARGE SCALE GENOMIC DNA]</scope>
    <source>
        <strain evidence="1 2">BJ06-0157</strain>
    </source>
</reference>
<protein>
    <recommendedName>
        <fullName evidence="3">WXG100 family type VII secretion target</fullName>
    </recommendedName>
</protein>
<dbReference type="EMBL" id="JADLQX010000019">
    <property type="protein sequence ID" value="MBF6300560.1"/>
    <property type="molecule type" value="Genomic_DNA"/>
</dbReference>
<evidence type="ECO:0000313" key="1">
    <source>
        <dbReference type="EMBL" id="MBF6300560.1"/>
    </source>
</evidence>